<dbReference type="STRING" id="34103.SAMN05421778_12129"/>
<comment type="function">
    <text evidence="5">Required for the activity of the bacterial periplasmic transport system of putrescine.</text>
</comment>
<evidence type="ECO:0000256" key="1">
    <source>
        <dbReference type="ARBA" id="ARBA00004418"/>
    </source>
</evidence>
<dbReference type="Proteomes" id="UP000026714">
    <property type="component" value="Unassembled WGS sequence"/>
</dbReference>
<evidence type="ECO:0000256" key="3">
    <source>
        <dbReference type="ARBA" id="ARBA00022729"/>
    </source>
</evidence>
<evidence type="ECO:0000256" key="4">
    <source>
        <dbReference type="ARBA" id="ARBA00022764"/>
    </source>
</evidence>
<dbReference type="GO" id="GO:0015846">
    <property type="term" value="P:polyamine transport"/>
    <property type="evidence" value="ECO:0007669"/>
    <property type="project" value="InterPro"/>
</dbReference>
<feature type="signal peptide" evidence="6">
    <location>
        <begin position="1"/>
        <end position="31"/>
    </location>
</feature>
<dbReference type="InterPro" id="IPR006059">
    <property type="entry name" value="SBP"/>
</dbReference>
<dbReference type="InterPro" id="IPR001188">
    <property type="entry name" value="Sperm_putr-bd"/>
</dbReference>
<comment type="subcellular location">
    <subcellularLocation>
        <location evidence="1 5">Periplasm</location>
    </subcellularLocation>
</comment>
<evidence type="ECO:0000256" key="5">
    <source>
        <dbReference type="PIRNR" id="PIRNR019574"/>
    </source>
</evidence>
<gene>
    <name evidence="7" type="ORF">X805_01440</name>
</gene>
<dbReference type="PATRIC" id="fig|1286631.3.peg.140"/>
<dbReference type="GO" id="GO:0019808">
    <property type="term" value="F:polyamine binding"/>
    <property type="evidence" value="ECO:0007669"/>
    <property type="project" value="InterPro"/>
</dbReference>
<dbReference type="SUPFAM" id="SSF53850">
    <property type="entry name" value="Periplasmic binding protein-like II"/>
    <property type="match status" value="1"/>
</dbReference>
<feature type="chain" id="PRO_5001576227" description="Putrescine-binding periplasmic protein" evidence="6">
    <location>
        <begin position="32"/>
        <end position="377"/>
    </location>
</feature>
<reference evidence="7 8" key="1">
    <citation type="journal article" date="2014" name="FEMS Microbiol. Ecol.">
        <title>Sphaerotilus natans encrusted with nanoball-shaped Fe(III) oxide minerals formed by nitrate-reducing mixotrophic Fe(II) oxidation.</title>
        <authorList>
            <person name="Park S."/>
            <person name="Kim D.H."/>
            <person name="Lee J.H."/>
            <person name="Hur H.G."/>
        </authorList>
    </citation>
    <scope>NUCLEOTIDE SEQUENCE [LARGE SCALE GENOMIC DNA]</scope>
    <source>
        <strain evidence="7 8">DSM 6575</strain>
    </source>
</reference>
<protein>
    <recommendedName>
        <fullName evidence="5">Putrescine-binding periplasmic protein</fullName>
    </recommendedName>
</protein>
<evidence type="ECO:0000256" key="2">
    <source>
        <dbReference type="ARBA" id="ARBA00022448"/>
    </source>
</evidence>
<dbReference type="PRINTS" id="PR00909">
    <property type="entry name" value="SPERMDNBNDNG"/>
</dbReference>
<dbReference type="CDD" id="cd13659">
    <property type="entry name" value="PBP2_PotF"/>
    <property type="match status" value="1"/>
</dbReference>
<proteinExistence type="inferred from homology"/>
<keyword evidence="3 6" id="KW-0732">Signal</keyword>
<dbReference type="Pfam" id="PF13416">
    <property type="entry name" value="SBP_bac_8"/>
    <property type="match status" value="1"/>
</dbReference>
<dbReference type="PANTHER" id="PTHR30222:SF12">
    <property type="entry name" value="NORSPERMIDINE SENSOR"/>
    <property type="match status" value="1"/>
</dbReference>
<sequence>MFMKLFSSRPAQALNVVVAAVAALCSAGVQAQESKVLNIYNWADYIAEDTIKNFEKETGIKVRYDNFDSNEALHAKLIAGKTGYDIVVPGSNWAKQQIEAGLLMKLDKSKIPNLANLDPAIQAQLAKMDPGNEHIVDWLWGYTTVGINVDKVKAALGGQPLPDNAWDLVFNPDYVSKLKGCGVAVLDTPSEIMPLALNYIGKDPHSKNADDYKAVAEMLKKVRPSVTRFVGSGSDYIDQMAKGQLCAVVGWSGDIMIAKDKSAKAKKPQNLEVLLPKNGGLLFFDTMAIPKDAKNVDNAHKFINYILKPEVHASLTNAVFYANPNKASLKFVKPELAKNPAVFPDEAALAKMIAPGVPDQATRKLITRTFTNFKAGR</sequence>
<dbReference type="eggNOG" id="COG0687">
    <property type="taxonomic scope" value="Bacteria"/>
</dbReference>
<dbReference type="GO" id="GO:0042597">
    <property type="term" value="C:periplasmic space"/>
    <property type="evidence" value="ECO:0007669"/>
    <property type="project" value="UniProtKB-SubCell"/>
</dbReference>
<dbReference type="PANTHER" id="PTHR30222">
    <property type="entry name" value="SPERMIDINE/PUTRESCINE-BINDING PERIPLASMIC PROTEIN"/>
    <property type="match status" value="1"/>
</dbReference>
<organism evidence="7 8">
    <name type="scientific">Sphaerotilus natans subsp. natans DSM 6575</name>
    <dbReference type="NCBI Taxonomy" id="1286631"/>
    <lineage>
        <taxon>Bacteria</taxon>
        <taxon>Pseudomonadati</taxon>
        <taxon>Pseudomonadota</taxon>
        <taxon>Betaproteobacteria</taxon>
        <taxon>Burkholderiales</taxon>
        <taxon>Sphaerotilaceae</taxon>
        <taxon>Sphaerotilus</taxon>
    </lineage>
</organism>
<dbReference type="PIRSF" id="PIRSF019574">
    <property type="entry name" value="Periplasmic_polyamine_BP"/>
    <property type="match status" value="1"/>
</dbReference>
<dbReference type="Gene3D" id="3.40.190.10">
    <property type="entry name" value="Periplasmic binding protein-like II"/>
    <property type="match status" value="2"/>
</dbReference>
<name>A0A059KT43_9BURK</name>
<comment type="caution">
    <text evidence="7">The sequence shown here is derived from an EMBL/GenBank/DDBJ whole genome shotgun (WGS) entry which is preliminary data.</text>
</comment>
<comment type="similarity">
    <text evidence="5">Belongs to the bacterial solute-binding protein PotD/PotF family.</text>
</comment>
<accession>A0A059KT43</accession>
<dbReference type="AlphaFoldDB" id="A0A059KT43"/>
<keyword evidence="4 5" id="KW-0574">Periplasm</keyword>
<keyword evidence="2 5" id="KW-0813">Transport</keyword>
<keyword evidence="8" id="KW-1185">Reference proteome</keyword>
<evidence type="ECO:0000256" key="6">
    <source>
        <dbReference type="SAM" id="SignalP"/>
    </source>
</evidence>
<evidence type="ECO:0000313" key="7">
    <source>
        <dbReference type="EMBL" id="KDB54298.1"/>
    </source>
</evidence>
<dbReference type="EMBL" id="AZRA01000004">
    <property type="protein sequence ID" value="KDB54298.1"/>
    <property type="molecule type" value="Genomic_DNA"/>
</dbReference>
<evidence type="ECO:0000313" key="8">
    <source>
        <dbReference type="Proteomes" id="UP000026714"/>
    </source>
</evidence>